<evidence type="ECO:0000313" key="5">
    <source>
        <dbReference type="Proteomes" id="UP001140091"/>
    </source>
</evidence>
<dbReference type="EMBL" id="JANBPK010001495">
    <property type="protein sequence ID" value="KAJ2922353.1"/>
    <property type="molecule type" value="Genomic_DNA"/>
</dbReference>
<dbReference type="SUPFAM" id="SSF100920">
    <property type="entry name" value="Heat shock protein 70kD (HSP70), peptide-binding domain"/>
    <property type="match status" value="1"/>
</dbReference>
<dbReference type="FunFam" id="3.30.30.30:FF:000003">
    <property type="entry name" value="Heat shock protein 9"/>
    <property type="match status" value="1"/>
</dbReference>
<accession>A0A9W8J160</accession>
<dbReference type="PRINTS" id="PR00301">
    <property type="entry name" value="HEATSHOCK70"/>
</dbReference>
<dbReference type="GO" id="GO:0140662">
    <property type="term" value="F:ATP-dependent protein folding chaperone"/>
    <property type="evidence" value="ECO:0007669"/>
    <property type="project" value="InterPro"/>
</dbReference>
<evidence type="ECO:0000256" key="1">
    <source>
        <dbReference type="ARBA" id="ARBA00022741"/>
    </source>
</evidence>
<gene>
    <name evidence="4" type="ORF">H1R20_g14730</name>
</gene>
<keyword evidence="1 3" id="KW-0547">Nucleotide-binding</keyword>
<dbReference type="FunFam" id="3.90.640.10:FF:000003">
    <property type="entry name" value="Molecular chaperone DnaK"/>
    <property type="match status" value="1"/>
</dbReference>
<dbReference type="OrthoDB" id="2919866at2759"/>
<dbReference type="GO" id="GO:0005524">
    <property type="term" value="F:ATP binding"/>
    <property type="evidence" value="ECO:0007669"/>
    <property type="project" value="UniProtKB-KW"/>
</dbReference>
<comment type="similarity">
    <text evidence="3">Belongs to the heat shock protein 70 family.</text>
</comment>
<dbReference type="InterPro" id="IPR029047">
    <property type="entry name" value="HSP70_peptide-bd_sf"/>
</dbReference>
<dbReference type="Gene3D" id="3.30.30.30">
    <property type="match status" value="1"/>
</dbReference>
<dbReference type="PANTHER" id="PTHR19375">
    <property type="entry name" value="HEAT SHOCK PROTEIN 70KDA"/>
    <property type="match status" value="1"/>
</dbReference>
<proteinExistence type="inferred from homology"/>
<dbReference type="AlphaFoldDB" id="A0A9W8J160"/>
<dbReference type="InterPro" id="IPR013126">
    <property type="entry name" value="Hsp_70_fam"/>
</dbReference>
<dbReference type="InterPro" id="IPR043129">
    <property type="entry name" value="ATPase_NBD"/>
</dbReference>
<dbReference type="Gene3D" id="3.90.640.10">
    <property type="entry name" value="Actin, Chain A, domain 4"/>
    <property type="match status" value="1"/>
</dbReference>
<evidence type="ECO:0000256" key="2">
    <source>
        <dbReference type="ARBA" id="ARBA00022840"/>
    </source>
</evidence>
<organism evidence="4 5">
    <name type="scientific">Candolleomyces eurysporus</name>
    <dbReference type="NCBI Taxonomy" id="2828524"/>
    <lineage>
        <taxon>Eukaryota</taxon>
        <taxon>Fungi</taxon>
        <taxon>Dikarya</taxon>
        <taxon>Basidiomycota</taxon>
        <taxon>Agaricomycotina</taxon>
        <taxon>Agaricomycetes</taxon>
        <taxon>Agaricomycetidae</taxon>
        <taxon>Agaricales</taxon>
        <taxon>Agaricineae</taxon>
        <taxon>Psathyrellaceae</taxon>
        <taxon>Candolleomyces</taxon>
    </lineage>
</organism>
<dbReference type="Pfam" id="PF00012">
    <property type="entry name" value="HSP70"/>
    <property type="match status" value="1"/>
</dbReference>
<dbReference type="SUPFAM" id="SSF53067">
    <property type="entry name" value="Actin-like ATPase domain"/>
    <property type="match status" value="2"/>
</dbReference>
<keyword evidence="2 3" id="KW-0067">ATP-binding</keyword>
<reference evidence="4" key="1">
    <citation type="submission" date="2022-06" db="EMBL/GenBank/DDBJ databases">
        <title>Genome Sequence of Candolleomyces eurysporus.</title>
        <authorList>
            <person name="Buettner E."/>
        </authorList>
    </citation>
    <scope>NUCLEOTIDE SEQUENCE</scope>
    <source>
        <strain evidence="4">VTCC 930004</strain>
    </source>
</reference>
<evidence type="ECO:0008006" key="6">
    <source>
        <dbReference type="Google" id="ProtNLM"/>
    </source>
</evidence>
<dbReference type="Proteomes" id="UP001140091">
    <property type="component" value="Unassembled WGS sequence"/>
</dbReference>
<evidence type="ECO:0000256" key="3">
    <source>
        <dbReference type="RuleBase" id="RU003322"/>
    </source>
</evidence>
<name>A0A9W8J160_9AGAR</name>
<sequence length="657" mass="71676">MQGEREERETVDKNVVAIGIDIGTRYCRVAVWQNSHPVIVPDEEGNRAMHNYVSFGSDARLIGSGAKARQAVNTRNTAYGVKRLLGRNYRDPHSQEFIKMAPFTLISKGGYPHVQVEHLGKQEVFAPEEIIAMQLSKLKNMAQTFAQSDNLRVAVSIPAGFSALQRQAISDACEIAGLPDPLLIHEPAAAAMYYTFYSTENPQTSAGEKTILLVDIGAGTTSATVMSIDDGVVETLAVASNVQLGGDDLDHLLVKYVVAELKTTHGVDIGGEASVLSRLSSACERAKRALSSAQTAPVNLEGLGLSERVQLPYLVIKRDQFDALCSELYAAISKLVRDAMTQSGVRKTDIREVLLIGGATRTPGVAASILNSFEDSSPTLVKVRNLDEAVVYGLTIYSAALSKAEKSAEAQKVLDEMVVVDVIHHPISIAVIPNPDSSSEDAIDYLPPDGASPHECVLKTIMERNRVSPTRECRVFSTAIDDQTTVHIQIYEGADDDPDNNISLGYFELHGIPKSPFLGQLSKVEVCVEADGRGRTVFATASHNSEQGNATRTVSLHPGKLAHDTKREMSRRVEMFDKHDRIHEAQTLRRNNLEGYCYNAPGSIEELKRGVDRCLRRLDDTGLMPLSDEELALQEELLVALAKRVLPPGYAIVRQPA</sequence>
<dbReference type="Gene3D" id="2.60.34.10">
    <property type="entry name" value="Substrate Binding Domain Of DNAk, Chain A, domain 1"/>
    <property type="match status" value="1"/>
</dbReference>
<comment type="caution">
    <text evidence="4">The sequence shown here is derived from an EMBL/GenBank/DDBJ whole genome shotgun (WGS) entry which is preliminary data.</text>
</comment>
<feature type="non-terminal residue" evidence="4">
    <location>
        <position position="657"/>
    </location>
</feature>
<keyword evidence="5" id="KW-1185">Reference proteome</keyword>
<protein>
    <recommendedName>
        <fullName evidence="6">Heat shock protein 70</fullName>
    </recommendedName>
</protein>
<dbReference type="Gene3D" id="3.30.420.40">
    <property type="match status" value="2"/>
</dbReference>
<evidence type="ECO:0000313" key="4">
    <source>
        <dbReference type="EMBL" id="KAJ2922353.1"/>
    </source>
</evidence>